<dbReference type="PATRIC" id="fig|359131.3.peg.3269"/>
<feature type="region of interest" description="Disordered" evidence="1">
    <location>
        <begin position="447"/>
        <end position="480"/>
    </location>
</feature>
<gene>
    <name evidence="2" type="ORF">VM95_14760</name>
</gene>
<protein>
    <recommendedName>
        <fullName evidence="4">Tetratricopeptide repeat protein</fullName>
    </recommendedName>
</protein>
<organism evidence="2 3">
    <name type="scientific">Streptomyces rubellomurinus (strain ATCC 31215)</name>
    <dbReference type="NCBI Taxonomy" id="359131"/>
    <lineage>
        <taxon>Bacteria</taxon>
        <taxon>Bacillati</taxon>
        <taxon>Actinomycetota</taxon>
        <taxon>Actinomycetes</taxon>
        <taxon>Kitasatosporales</taxon>
        <taxon>Streptomycetaceae</taxon>
        <taxon>Streptomyces</taxon>
    </lineage>
</organism>
<dbReference type="InterPro" id="IPR011990">
    <property type="entry name" value="TPR-like_helical_dom_sf"/>
</dbReference>
<reference evidence="2 3" key="1">
    <citation type="submission" date="2015-02" db="EMBL/GenBank/DDBJ databases">
        <authorList>
            <person name="Ju K.-S."/>
            <person name="Doroghazi J.R."/>
            <person name="Metcalf W."/>
        </authorList>
    </citation>
    <scope>NUCLEOTIDE SEQUENCE [LARGE SCALE GENOMIC DNA]</scope>
    <source>
        <strain evidence="2 3">ATCC 31215</strain>
    </source>
</reference>
<proteinExistence type="predicted"/>
<evidence type="ECO:0000313" key="3">
    <source>
        <dbReference type="Proteomes" id="UP000033699"/>
    </source>
</evidence>
<dbReference type="Gene3D" id="1.25.40.10">
    <property type="entry name" value="Tetratricopeptide repeat domain"/>
    <property type="match status" value="1"/>
</dbReference>
<keyword evidence="3" id="KW-1185">Reference proteome</keyword>
<comment type="caution">
    <text evidence="2">The sequence shown here is derived from an EMBL/GenBank/DDBJ whole genome shotgun (WGS) entry which is preliminary data.</text>
</comment>
<dbReference type="Proteomes" id="UP000033699">
    <property type="component" value="Unassembled WGS sequence"/>
</dbReference>
<dbReference type="OrthoDB" id="4319448at2"/>
<name>A0A0F2TE20_STRR3</name>
<dbReference type="AlphaFoldDB" id="A0A0F2TE20"/>
<sequence length="480" mass="53921">MNIDDLSWQARHHGGVYPRMVRTLLDLGQVELLVRAARERGDWNCAEAAARELCAAGEFDRALALVGPFAEVGWRPAAWVTAEIMIHRGEGDEALAMMRPDEARLGDGHVCASWAELLSKAGRVEEAVDVLTPHLGEYWLRSRLVEITEGQGCDDLVLDVLTQEAKRMEPAENAACQGCGESSCGTRRTDRWEVLLLISRVLERAGRTDEAVEVLRAEWASGRRHPVNFPEYFAELLARQGLIDELRALAAEDRRSALDVYAKALEDAGRAEEAETVLREGIEAHDHPKDRAALMRLLVRQGRVDEAVETGRPTCEYYDCWNFLHWALELLVDDGRPGRALELLEGLTDEYVKEHPDQVHHLRLWLLGEAERCKEGIAEATALNEREPGEWDTALARLLEQDGRTEEALALLRSSSHYLVHHDLPDMLIRHGRPAEALDSIPTIAESRAAAERREREAAEQREQDDPWAATGEFSLEPPF</sequence>
<evidence type="ECO:0008006" key="4">
    <source>
        <dbReference type="Google" id="ProtNLM"/>
    </source>
</evidence>
<evidence type="ECO:0000313" key="2">
    <source>
        <dbReference type="EMBL" id="KJS61424.1"/>
    </source>
</evidence>
<evidence type="ECO:0000256" key="1">
    <source>
        <dbReference type="SAM" id="MobiDB-lite"/>
    </source>
</evidence>
<dbReference type="EMBL" id="JZKH01000026">
    <property type="protein sequence ID" value="KJS61424.1"/>
    <property type="molecule type" value="Genomic_DNA"/>
</dbReference>
<feature type="compositionally biased region" description="Basic and acidic residues" evidence="1">
    <location>
        <begin position="449"/>
        <end position="465"/>
    </location>
</feature>
<dbReference type="RefSeq" id="WP_045696607.1">
    <property type="nucleotide sequence ID" value="NZ_JZKH01000026.1"/>
</dbReference>
<dbReference type="SUPFAM" id="SSF48452">
    <property type="entry name" value="TPR-like"/>
    <property type="match status" value="1"/>
</dbReference>
<accession>A0A0F2TE20</accession>